<evidence type="ECO:0000313" key="1">
    <source>
        <dbReference type="EMBL" id="AIX24316.1"/>
    </source>
</evidence>
<dbReference type="Proteomes" id="UP000185383">
    <property type="component" value="Segment"/>
</dbReference>
<name>A0A0E3FBX4_9CAUD</name>
<protein>
    <submittedName>
        <fullName evidence="1">Uncharacterized protein</fullName>
    </submittedName>
</protein>
<dbReference type="EMBL" id="KJ019070">
    <property type="protein sequence ID" value="AIX24316.1"/>
    <property type="molecule type" value="Genomic_DNA"/>
</dbReference>
<sequence>MLSLVSIIGSSPVEAKRNRLSGRPGVSVRPRKCNLCQPKVRIPKKCNLCQGGHRFGKTKMTF</sequence>
<reference evidence="1 2" key="1">
    <citation type="submission" date="2013-12" db="EMBL/GenBank/DDBJ databases">
        <title>Ecological redundancy of diverse viral populations within a natural community.</title>
        <authorList>
            <person name="Gregory A.C."/>
            <person name="LaButti K."/>
            <person name="Copeland A."/>
            <person name="Woyke T."/>
            <person name="Sullivan M.B."/>
        </authorList>
    </citation>
    <scope>NUCLEOTIDE SEQUENCE [LARGE SCALE GENOMIC DNA]</scope>
    <source>
        <strain evidence="1">Syn7803US104</strain>
    </source>
</reference>
<proteinExistence type="predicted"/>
<accession>A0A0E3FBX4</accession>
<organism evidence="1 2">
    <name type="scientific">Synechococcus phage ACG-2014d</name>
    <dbReference type="NCBI Taxonomy" id="1493509"/>
    <lineage>
        <taxon>Viruses</taxon>
        <taxon>Duplodnaviria</taxon>
        <taxon>Heunggongvirae</taxon>
        <taxon>Uroviricota</taxon>
        <taxon>Caudoviricetes</taxon>
        <taxon>Pantevenvirales</taxon>
        <taxon>Kyanoviridae</taxon>
        <taxon>Lowelvirus</taxon>
        <taxon>Lowelvirus tuscon4d</taxon>
    </lineage>
</organism>
<gene>
    <name evidence="1" type="ORF">Syn7803US104_191</name>
</gene>
<evidence type="ECO:0000313" key="2">
    <source>
        <dbReference type="Proteomes" id="UP000185383"/>
    </source>
</evidence>